<keyword evidence="3" id="KW-1185">Reference proteome</keyword>
<dbReference type="KEGG" id="tpal:117640138"/>
<dbReference type="InParanoid" id="A0A6P8YEM6"/>
<dbReference type="RefSeq" id="XP_034232292.1">
    <property type="nucleotide sequence ID" value="XM_034376401.1"/>
</dbReference>
<sequence>MKLAVAALAVLLAAALVAADAEADATAAVQRALKKCQETSKLSVDQLNQACMSTLPSDETQKRAYKCFAKCVQQRVGIMSEEGKIDPERSRALVHPSQQEQMKAIAEKCLGDGETDLCEKAYKVDQCYNKENEKMYQENCKNLIRTITKEA</sequence>
<accession>A0A6P8YEM6</accession>
<feature type="signal peptide" evidence="2">
    <location>
        <begin position="1"/>
        <end position="19"/>
    </location>
</feature>
<dbReference type="OrthoDB" id="8184571at2759"/>
<proteinExistence type="predicted"/>
<dbReference type="GO" id="GO:0005615">
    <property type="term" value="C:extracellular space"/>
    <property type="evidence" value="ECO:0007669"/>
    <property type="project" value="TreeGrafter"/>
</dbReference>
<dbReference type="GO" id="GO:0005549">
    <property type="term" value="F:odorant binding"/>
    <property type="evidence" value="ECO:0007669"/>
    <property type="project" value="InterPro"/>
</dbReference>
<dbReference type="Gene3D" id="1.10.238.20">
    <property type="entry name" value="Pheromone/general odorant binding protein domain"/>
    <property type="match status" value="1"/>
</dbReference>
<dbReference type="CDD" id="cd23992">
    <property type="entry name" value="PBP_GOBP"/>
    <property type="match status" value="1"/>
</dbReference>
<evidence type="ECO:0000313" key="4">
    <source>
        <dbReference type="RefSeq" id="XP_034232292.1"/>
    </source>
</evidence>
<evidence type="ECO:0000256" key="2">
    <source>
        <dbReference type="SAM" id="SignalP"/>
    </source>
</evidence>
<evidence type="ECO:0000256" key="1">
    <source>
        <dbReference type="ARBA" id="ARBA00022729"/>
    </source>
</evidence>
<dbReference type="SUPFAM" id="SSF47565">
    <property type="entry name" value="Insect pheromone/odorant-binding proteins"/>
    <property type="match status" value="1"/>
</dbReference>
<feature type="chain" id="PRO_5028029324" evidence="2">
    <location>
        <begin position="20"/>
        <end position="151"/>
    </location>
</feature>
<dbReference type="Pfam" id="PF01395">
    <property type="entry name" value="PBP_GOBP"/>
    <property type="match status" value="1"/>
</dbReference>
<gene>
    <name evidence="4" type="primary">LOC117640138</name>
</gene>
<dbReference type="PANTHER" id="PTHR11857">
    <property type="entry name" value="ODORANT BINDING PROTEIN-RELATED"/>
    <property type="match status" value="1"/>
</dbReference>
<dbReference type="GeneID" id="117640138"/>
<organism evidence="4">
    <name type="scientific">Thrips palmi</name>
    <name type="common">Melon thrips</name>
    <dbReference type="NCBI Taxonomy" id="161013"/>
    <lineage>
        <taxon>Eukaryota</taxon>
        <taxon>Metazoa</taxon>
        <taxon>Ecdysozoa</taxon>
        <taxon>Arthropoda</taxon>
        <taxon>Hexapoda</taxon>
        <taxon>Insecta</taxon>
        <taxon>Pterygota</taxon>
        <taxon>Neoptera</taxon>
        <taxon>Paraneoptera</taxon>
        <taxon>Thysanoptera</taxon>
        <taxon>Terebrantia</taxon>
        <taxon>Thripoidea</taxon>
        <taxon>Thripidae</taxon>
        <taxon>Thrips</taxon>
    </lineage>
</organism>
<keyword evidence="1 2" id="KW-0732">Signal</keyword>
<evidence type="ECO:0000313" key="3">
    <source>
        <dbReference type="Proteomes" id="UP000515158"/>
    </source>
</evidence>
<dbReference type="InterPro" id="IPR006170">
    <property type="entry name" value="PBP/GOBP"/>
</dbReference>
<dbReference type="GO" id="GO:0007608">
    <property type="term" value="P:sensory perception of smell"/>
    <property type="evidence" value="ECO:0007669"/>
    <property type="project" value="TreeGrafter"/>
</dbReference>
<dbReference type="InterPro" id="IPR036728">
    <property type="entry name" value="PBP_GOBP_sf"/>
</dbReference>
<protein>
    <submittedName>
        <fullName evidence="4">General odorant-binding protein 56d-like isoform X1</fullName>
    </submittedName>
</protein>
<dbReference type="AlphaFoldDB" id="A0A6P8YEM6"/>
<reference evidence="4" key="1">
    <citation type="submission" date="2025-08" db="UniProtKB">
        <authorList>
            <consortium name="RefSeq"/>
        </authorList>
    </citation>
    <scope>IDENTIFICATION</scope>
    <source>
        <tissue evidence="4">Total insect</tissue>
    </source>
</reference>
<dbReference type="SMART" id="SM00708">
    <property type="entry name" value="PhBP"/>
    <property type="match status" value="1"/>
</dbReference>
<dbReference type="Proteomes" id="UP000515158">
    <property type="component" value="Unplaced"/>
</dbReference>
<name>A0A6P8YEM6_THRPL</name>